<dbReference type="InterPro" id="IPR040493">
    <property type="entry name" value="DUF5518"/>
</dbReference>
<organism evidence="2 3">
    <name type="scientific">Natrinema pallidum</name>
    <dbReference type="NCBI Taxonomy" id="69527"/>
    <lineage>
        <taxon>Archaea</taxon>
        <taxon>Methanobacteriati</taxon>
        <taxon>Methanobacteriota</taxon>
        <taxon>Stenosarchaea group</taxon>
        <taxon>Halobacteria</taxon>
        <taxon>Halobacteriales</taxon>
        <taxon>Natrialbaceae</taxon>
        <taxon>Natrinema</taxon>
    </lineage>
</organism>
<evidence type="ECO:0000313" key="3">
    <source>
        <dbReference type="Proteomes" id="UP000307562"/>
    </source>
</evidence>
<name>A0A4P9THY4_9EURY</name>
<dbReference type="Pfam" id="PF17647">
    <property type="entry name" value="DUF5518"/>
    <property type="match status" value="1"/>
</dbReference>
<keyword evidence="1" id="KW-0472">Membrane</keyword>
<keyword evidence="1" id="KW-0812">Transmembrane</keyword>
<keyword evidence="3" id="KW-1185">Reference proteome</keyword>
<dbReference type="Proteomes" id="UP000307562">
    <property type="component" value="Chromosome"/>
</dbReference>
<dbReference type="AlphaFoldDB" id="A0A4P9THY4"/>
<sequence>MTTVSRTPILRTLLEDDAWRVALVAGVAALPFTTASYVRTGTEIDFGPVFYAGLLAGYLYESGSTDRSRVATRVGCISALPVLWQCSDMVVFALTETTSPPWLRAVTVTFVAGFTVLGVGMAIVVAMIGAWIGDWLGGTVGRIRVPGVGH</sequence>
<dbReference type="KEGG" id="npl:FGF80_14710"/>
<evidence type="ECO:0000256" key="1">
    <source>
        <dbReference type="SAM" id="Phobius"/>
    </source>
</evidence>
<feature type="transmembrane region" description="Helical" evidence="1">
    <location>
        <begin position="106"/>
        <end position="132"/>
    </location>
</feature>
<accession>A0A4P9THY4</accession>
<reference evidence="3" key="1">
    <citation type="submission" date="2019-05" db="EMBL/GenBank/DDBJ databases">
        <title>Complete Genome Sequence and Methylation Pattern of the Halophilic Archaeon Natrinema pallidum BOL6-1.</title>
        <authorList>
            <person name="DasSarma P."/>
            <person name="DasSarma B.P."/>
            <person name="DasSarma S.L."/>
            <person name="Martinez F.L."/>
            <person name="Guzman D."/>
            <person name="Roberts R.J."/>
            <person name="DasSarma S."/>
        </authorList>
    </citation>
    <scope>NUCLEOTIDE SEQUENCE [LARGE SCALE GENOMIC DNA]</scope>
    <source>
        <strain evidence="3">BOL6-1</strain>
    </source>
</reference>
<evidence type="ECO:0000313" key="2">
    <source>
        <dbReference type="EMBL" id="QCW04407.1"/>
    </source>
</evidence>
<keyword evidence="1" id="KW-1133">Transmembrane helix</keyword>
<protein>
    <submittedName>
        <fullName evidence="2">Uncharacterized protein</fullName>
    </submittedName>
</protein>
<proteinExistence type="predicted"/>
<gene>
    <name evidence="2" type="ORF">FGF80_14710</name>
</gene>
<dbReference type="EMBL" id="CP040637">
    <property type="protein sequence ID" value="QCW04407.1"/>
    <property type="molecule type" value="Genomic_DNA"/>
</dbReference>